<evidence type="ECO:0000256" key="2">
    <source>
        <dbReference type="ARBA" id="ARBA00022475"/>
    </source>
</evidence>
<dbReference type="InterPro" id="IPR003838">
    <property type="entry name" value="ABC3_permease_C"/>
</dbReference>
<dbReference type="EMBL" id="BMIX01000009">
    <property type="protein sequence ID" value="GGG44454.1"/>
    <property type="molecule type" value="Genomic_DNA"/>
</dbReference>
<dbReference type="RefSeq" id="WP_011709822.1">
    <property type="nucleotide sequence ID" value="NZ_BMIX01000009.1"/>
</dbReference>
<feature type="transmembrane region" description="Helical" evidence="6">
    <location>
        <begin position="725"/>
        <end position="746"/>
    </location>
</feature>
<evidence type="ECO:0000313" key="10">
    <source>
        <dbReference type="Proteomes" id="UP000605733"/>
    </source>
</evidence>
<feature type="domain" description="ABC3 transporter permease C-terminal" evidence="7">
    <location>
        <begin position="270"/>
        <end position="385"/>
    </location>
</feature>
<keyword evidence="3 6" id="KW-0812">Transmembrane</keyword>
<proteinExistence type="predicted"/>
<reference evidence="10" key="1">
    <citation type="journal article" date="2019" name="Int. J. Syst. Evol. Microbiol.">
        <title>The Global Catalogue of Microorganisms (GCM) 10K type strain sequencing project: providing services to taxonomists for standard genome sequencing and annotation.</title>
        <authorList>
            <consortium name="The Broad Institute Genomics Platform"/>
            <consortium name="The Broad Institute Genome Sequencing Center for Infectious Disease"/>
            <person name="Wu L."/>
            <person name="Ma J."/>
        </authorList>
    </citation>
    <scope>NUCLEOTIDE SEQUENCE [LARGE SCALE GENOMIC DNA]</scope>
    <source>
        <strain evidence="10">CGMCC 1.15422</strain>
    </source>
</reference>
<dbReference type="InterPro" id="IPR025857">
    <property type="entry name" value="MacB_PCD"/>
</dbReference>
<feature type="domain" description="ABC3 transporter permease C-terminal" evidence="7">
    <location>
        <begin position="728"/>
        <end position="843"/>
    </location>
</feature>
<keyword evidence="5 6" id="KW-0472">Membrane</keyword>
<feature type="transmembrane region" description="Helical" evidence="6">
    <location>
        <begin position="778"/>
        <end position="804"/>
    </location>
</feature>
<dbReference type="Proteomes" id="UP000605733">
    <property type="component" value="Unassembled WGS sequence"/>
</dbReference>
<keyword evidence="2" id="KW-1003">Cell membrane</keyword>
<feature type="transmembrane region" description="Helical" evidence="6">
    <location>
        <begin position="361"/>
        <end position="387"/>
    </location>
</feature>
<feature type="domain" description="MacB-like periplasmic core" evidence="8">
    <location>
        <begin position="33"/>
        <end position="236"/>
    </location>
</feature>
<evidence type="ECO:0000256" key="4">
    <source>
        <dbReference type="ARBA" id="ARBA00022989"/>
    </source>
</evidence>
<feature type="transmembrane region" description="Helical" evidence="6">
    <location>
        <begin position="483"/>
        <end position="502"/>
    </location>
</feature>
<evidence type="ECO:0000313" key="9">
    <source>
        <dbReference type="EMBL" id="GGG44454.1"/>
    </source>
</evidence>
<protein>
    <submittedName>
        <fullName evidence="9">Permease</fullName>
    </submittedName>
</protein>
<dbReference type="Pfam" id="PF02687">
    <property type="entry name" value="FtsX"/>
    <property type="match status" value="2"/>
</dbReference>
<dbReference type="InterPro" id="IPR038766">
    <property type="entry name" value="Membrane_comp_ABC_pdt"/>
</dbReference>
<feature type="transmembrane region" description="Helical" evidence="6">
    <location>
        <begin position="408"/>
        <end position="426"/>
    </location>
</feature>
<feature type="transmembrane region" description="Helical" evidence="6">
    <location>
        <begin position="312"/>
        <end position="341"/>
    </location>
</feature>
<feature type="transmembrane region" description="Helical" evidence="6">
    <location>
        <begin position="432"/>
        <end position="454"/>
    </location>
</feature>
<dbReference type="Pfam" id="PF12704">
    <property type="entry name" value="MacB_PCD"/>
    <property type="match status" value="1"/>
</dbReference>
<evidence type="ECO:0000256" key="5">
    <source>
        <dbReference type="ARBA" id="ARBA00023136"/>
    </source>
</evidence>
<keyword evidence="10" id="KW-1185">Reference proteome</keyword>
<feature type="transmembrane region" description="Helical" evidence="6">
    <location>
        <begin position="267"/>
        <end position="291"/>
    </location>
</feature>
<sequence>MFHPKQNNSGKAGFIWLLKMAMRDGKASSKKLALFMASIVLGIAAVVSIQSFSNNLKENIALQSKSLMGADYIIDTEDLPNERVSFIMDSLGGPKAEEISFASMAAFPGKEGTKLVRVRGIKGDFPFYGELETEPASAAKDYQTKGAALLDATVMLQLGIEPGDKIKIGNIEIPVAGALKSVPGSAAIFSSIAPPVIIPNRFIEKTGLVQVGSRIGYKYYFLADPKMDLEKFDDNLDPILDTNDADLDTHTSTSERLGRRYENFGKFLNLVAFIALLLGCVGIASAIHIYIKEKLRSIAVLKCLGATKKQTFSIYLIQIAIIGFIGGVAGTALGLLLQQIFPLFLQDILPVTVEISMSPRVIFMGILLGILMSVLFALYPLIVTLYVSPLQTLRVQDTEISKSRKAGVLVLAGIFLFIFLFAFWLLEDWKYSLFFVLGIIITFSLLAGVANLFMKFIKRYFPSNWGFIPRQSLLNLFRPQNQTLILVLAIGIGTFLISTLYFTKDLLLAQASLDEQAESPNMILLDVQSEQQEEVAKTIRSKDLPVLENIPIVTMRVESLKGVAVNDIREDSTSQVNGWILQHEFRTTYRDSLISSEVLEAGEFIGNKPENEIIPISVSNNFAEDAKVQVGDKVNFNVQGVLLNTVVASIRTVDWSRMQLNFSIVFPAGVLEDAPQFRVLTTKVPDENSSAELQQNLVENFPNLTIIDLRQVLTLIEKILTKISWLINFMAFFSILTGIIVLIGAVRTSKYQRIKESVLLRTLGARSDQILKILAFEYFYLGVLGALSGILLSLISSLLLGYFVFETTFIPSWIPFVVLLPGIILLVVTIGLGNSLSVIKSPPLVVLRKEIG</sequence>
<evidence type="ECO:0000256" key="1">
    <source>
        <dbReference type="ARBA" id="ARBA00004651"/>
    </source>
</evidence>
<dbReference type="PANTHER" id="PTHR30287">
    <property type="entry name" value="MEMBRANE COMPONENT OF PREDICTED ABC SUPERFAMILY METABOLITE UPTAKE TRANSPORTER"/>
    <property type="match status" value="1"/>
</dbReference>
<evidence type="ECO:0000256" key="6">
    <source>
        <dbReference type="SAM" id="Phobius"/>
    </source>
</evidence>
<comment type="subcellular location">
    <subcellularLocation>
        <location evidence="1">Cell membrane</location>
        <topology evidence="1">Multi-pass membrane protein</topology>
    </subcellularLocation>
</comment>
<evidence type="ECO:0000259" key="7">
    <source>
        <dbReference type="Pfam" id="PF02687"/>
    </source>
</evidence>
<comment type="caution">
    <text evidence="9">The sequence shown here is derived from an EMBL/GenBank/DDBJ whole genome shotgun (WGS) entry which is preliminary data.</text>
</comment>
<evidence type="ECO:0000256" key="3">
    <source>
        <dbReference type="ARBA" id="ARBA00022692"/>
    </source>
</evidence>
<feature type="transmembrane region" description="Helical" evidence="6">
    <location>
        <begin position="810"/>
        <end position="832"/>
    </location>
</feature>
<name>A0ABQ1WT24_9FLAO</name>
<gene>
    <name evidence="9" type="ORF">GCM10011532_30540</name>
</gene>
<keyword evidence="4 6" id="KW-1133">Transmembrane helix</keyword>
<dbReference type="PANTHER" id="PTHR30287:SF1">
    <property type="entry name" value="INNER MEMBRANE PROTEIN"/>
    <property type="match status" value="1"/>
</dbReference>
<organism evidence="9 10">
    <name type="scientific">Christiangramia forsetii</name>
    <dbReference type="NCBI Taxonomy" id="411153"/>
    <lineage>
        <taxon>Bacteria</taxon>
        <taxon>Pseudomonadati</taxon>
        <taxon>Bacteroidota</taxon>
        <taxon>Flavobacteriia</taxon>
        <taxon>Flavobacteriales</taxon>
        <taxon>Flavobacteriaceae</taxon>
        <taxon>Christiangramia</taxon>
    </lineage>
</organism>
<evidence type="ECO:0000259" key="8">
    <source>
        <dbReference type="Pfam" id="PF12704"/>
    </source>
</evidence>
<accession>A0ABQ1WT24</accession>